<name>A0A1E2UU95_9GAMM</name>
<dbReference type="Pfam" id="PF01203">
    <property type="entry name" value="T2SSN"/>
    <property type="match status" value="1"/>
</dbReference>
<dbReference type="EMBL" id="LVJZ01000003">
    <property type="protein sequence ID" value="ODB98162.1"/>
    <property type="molecule type" value="Genomic_DNA"/>
</dbReference>
<keyword evidence="6" id="KW-0997">Cell inner membrane</keyword>
<evidence type="ECO:0000256" key="9">
    <source>
        <dbReference type="ARBA" id="ARBA00023136"/>
    </source>
</evidence>
<evidence type="ECO:0000256" key="10">
    <source>
        <dbReference type="ARBA" id="ARBA00030772"/>
    </source>
</evidence>
<evidence type="ECO:0000256" key="2">
    <source>
        <dbReference type="ARBA" id="ARBA00007208"/>
    </source>
</evidence>
<gene>
    <name evidence="11" type="ORF">A3196_16220</name>
</gene>
<dbReference type="RefSeq" id="WP_069006664.1">
    <property type="nucleotide sequence ID" value="NZ_LVJW01000003.1"/>
</dbReference>
<comment type="subcellular location">
    <subcellularLocation>
        <location evidence="1">Cell inner membrane</location>
    </subcellularLocation>
</comment>
<keyword evidence="8" id="KW-0653">Protein transport</keyword>
<keyword evidence="12" id="KW-1185">Reference proteome</keyword>
<dbReference type="GO" id="GO:0015628">
    <property type="term" value="P:protein secretion by the type II secretion system"/>
    <property type="evidence" value="ECO:0007669"/>
    <property type="project" value="InterPro"/>
</dbReference>
<dbReference type="Proteomes" id="UP000094849">
    <property type="component" value="Unassembled WGS sequence"/>
</dbReference>
<evidence type="ECO:0000256" key="1">
    <source>
        <dbReference type="ARBA" id="ARBA00004533"/>
    </source>
</evidence>
<keyword evidence="9" id="KW-0472">Membrane</keyword>
<organism evidence="11 12">
    <name type="scientific">Candidatus Thiodiazotropha endoloripes</name>
    <dbReference type="NCBI Taxonomy" id="1818881"/>
    <lineage>
        <taxon>Bacteria</taxon>
        <taxon>Pseudomonadati</taxon>
        <taxon>Pseudomonadota</taxon>
        <taxon>Gammaproteobacteria</taxon>
        <taxon>Chromatiales</taxon>
        <taxon>Sedimenticolaceae</taxon>
        <taxon>Candidatus Thiodiazotropha</taxon>
    </lineage>
</organism>
<reference evidence="11 12" key="1">
    <citation type="submission" date="2016-03" db="EMBL/GenBank/DDBJ databases">
        <title>Chemosynthetic sulphur-oxidizing symbionts of marine invertebrate animals are capable of nitrogen fixation.</title>
        <authorList>
            <person name="Petersen J.M."/>
            <person name="Kemper A."/>
            <person name="Gruber-Vodicka H."/>
            <person name="Cardini U."/>
            <person name="Geest Mvander."/>
            <person name="Kleiner M."/>
            <person name="Bulgheresi S."/>
            <person name="Fussmann M."/>
            <person name="Herbold C."/>
            <person name="Seah B.K.B."/>
            <person name="Antony C.Paul."/>
            <person name="Liu D."/>
            <person name="Belitz A."/>
            <person name="Weber M."/>
        </authorList>
    </citation>
    <scope>NUCLEOTIDE SEQUENCE [LARGE SCALE GENOMIC DNA]</scope>
    <source>
        <strain evidence="11">G_D</strain>
    </source>
</reference>
<evidence type="ECO:0000313" key="11">
    <source>
        <dbReference type="EMBL" id="ODB98162.1"/>
    </source>
</evidence>
<accession>A0A1E2UU95</accession>
<evidence type="ECO:0000256" key="8">
    <source>
        <dbReference type="ARBA" id="ARBA00022927"/>
    </source>
</evidence>
<sequence length="251" mass="27093">MKWWSYLLIGLGAYLLIMVISLPAEHVLGWTAGNNKKMPFTYGTIKGSLWRGKMEALTVNGVPLDKLKWRFSPSELLFGRLGFDIQINHAGQELEADVAKGFGNEIQIEDISGVIQAAIIPQLIDMAQIGVDGNVNLNLQQITLSDNQIIYAEGEVQWLGSALKSPFALKVGDLQADLETDDAGAVRAKIKDLGGPTAVDGELSLTLDGNFQVNGQIKPGTDSDPRLGGALNAISKPKPDGSYQITYSARL</sequence>
<comment type="similarity">
    <text evidence="2">Belongs to the GSP N family.</text>
</comment>
<comment type="caution">
    <text evidence="11">The sequence shown here is derived from an EMBL/GenBank/DDBJ whole genome shotgun (WGS) entry which is preliminary data.</text>
</comment>
<dbReference type="GO" id="GO:0005886">
    <property type="term" value="C:plasma membrane"/>
    <property type="evidence" value="ECO:0007669"/>
    <property type="project" value="UniProtKB-SubCell"/>
</dbReference>
<dbReference type="STRING" id="1818881.A3196_16220"/>
<keyword evidence="4" id="KW-0813">Transport</keyword>
<evidence type="ECO:0000256" key="4">
    <source>
        <dbReference type="ARBA" id="ARBA00022448"/>
    </source>
</evidence>
<evidence type="ECO:0000313" key="12">
    <source>
        <dbReference type="Proteomes" id="UP000094849"/>
    </source>
</evidence>
<evidence type="ECO:0000256" key="6">
    <source>
        <dbReference type="ARBA" id="ARBA00022519"/>
    </source>
</evidence>
<proteinExistence type="inferred from homology"/>
<keyword evidence="7" id="KW-0812">Transmembrane</keyword>
<protein>
    <recommendedName>
        <fullName evidence="3">Type II secretion system protein N</fullName>
    </recommendedName>
    <alternativeName>
        <fullName evidence="10">General secretion pathway protein N</fullName>
    </alternativeName>
</protein>
<evidence type="ECO:0000256" key="3">
    <source>
        <dbReference type="ARBA" id="ARBA00021563"/>
    </source>
</evidence>
<dbReference type="InterPro" id="IPR022792">
    <property type="entry name" value="T2SS_protein-GspN"/>
</dbReference>
<dbReference type="OrthoDB" id="6706905at2"/>
<dbReference type="GO" id="GO:0015627">
    <property type="term" value="C:type II protein secretion system complex"/>
    <property type="evidence" value="ECO:0007669"/>
    <property type="project" value="InterPro"/>
</dbReference>
<evidence type="ECO:0000256" key="7">
    <source>
        <dbReference type="ARBA" id="ARBA00022692"/>
    </source>
</evidence>
<keyword evidence="5" id="KW-1003">Cell membrane</keyword>
<evidence type="ECO:0000256" key="5">
    <source>
        <dbReference type="ARBA" id="ARBA00022475"/>
    </source>
</evidence>
<dbReference type="AlphaFoldDB" id="A0A1E2UU95"/>